<dbReference type="RefSeq" id="WP_105038244.1">
    <property type="nucleotide sequence ID" value="NZ_PPSL01000002.1"/>
</dbReference>
<dbReference type="Pfam" id="PF11028">
    <property type="entry name" value="TMEM260-like"/>
    <property type="match status" value="1"/>
</dbReference>
<feature type="transmembrane region" description="Helical" evidence="1">
    <location>
        <begin position="292"/>
        <end position="316"/>
    </location>
</feature>
<feature type="transmembrane region" description="Helical" evidence="1">
    <location>
        <begin position="224"/>
        <end position="245"/>
    </location>
</feature>
<keyword evidence="1" id="KW-0812">Transmembrane</keyword>
<feature type="transmembrane region" description="Helical" evidence="1">
    <location>
        <begin position="80"/>
        <end position="103"/>
    </location>
</feature>
<feature type="transmembrane region" description="Helical" evidence="1">
    <location>
        <begin position="152"/>
        <end position="170"/>
    </location>
</feature>
<dbReference type="Proteomes" id="UP000239872">
    <property type="component" value="Unassembled WGS sequence"/>
</dbReference>
<dbReference type="AlphaFoldDB" id="A0A2S7SXQ9"/>
<gene>
    <name evidence="2" type="ORF">CJD36_006070</name>
</gene>
<feature type="transmembrane region" description="Helical" evidence="1">
    <location>
        <begin position="554"/>
        <end position="574"/>
    </location>
</feature>
<feature type="transmembrane region" description="Helical" evidence="1">
    <location>
        <begin position="501"/>
        <end position="518"/>
    </location>
</feature>
<organism evidence="2 3">
    <name type="scientific">Flavipsychrobacter stenotrophus</name>
    <dbReference type="NCBI Taxonomy" id="2077091"/>
    <lineage>
        <taxon>Bacteria</taxon>
        <taxon>Pseudomonadati</taxon>
        <taxon>Bacteroidota</taxon>
        <taxon>Chitinophagia</taxon>
        <taxon>Chitinophagales</taxon>
        <taxon>Chitinophagaceae</taxon>
        <taxon>Flavipsychrobacter</taxon>
    </lineage>
</organism>
<keyword evidence="3" id="KW-1185">Reference proteome</keyword>
<dbReference type="PANTHER" id="PTHR16214">
    <property type="entry name" value="TRANSMEMBRANE PROTEIN 260"/>
    <property type="match status" value="1"/>
</dbReference>
<name>A0A2S7SXQ9_9BACT</name>
<proteinExistence type="predicted"/>
<feature type="transmembrane region" description="Helical" evidence="1">
    <location>
        <begin position="7"/>
        <end position="24"/>
    </location>
</feature>
<evidence type="ECO:0000313" key="3">
    <source>
        <dbReference type="Proteomes" id="UP000239872"/>
    </source>
</evidence>
<protein>
    <submittedName>
        <fullName evidence="2">DUF2723 domain-containing protein</fullName>
    </submittedName>
</protein>
<dbReference type="InterPro" id="IPR021280">
    <property type="entry name" value="TMEM260-like"/>
</dbReference>
<evidence type="ECO:0000313" key="2">
    <source>
        <dbReference type="EMBL" id="PQJ11365.1"/>
    </source>
</evidence>
<keyword evidence="1" id="KW-1133">Transmembrane helix</keyword>
<reference evidence="2 3" key="1">
    <citation type="submission" date="2018-01" db="EMBL/GenBank/DDBJ databases">
        <title>A novel member of the phylum Bacteroidetes isolated from glacier ice.</title>
        <authorList>
            <person name="Liu Q."/>
            <person name="Xin Y.-H."/>
        </authorList>
    </citation>
    <scope>NUCLEOTIDE SEQUENCE [LARGE SCALE GENOMIC DNA]</scope>
    <source>
        <strain evidence="2 3">RB1R16</strain>
    </source>
</reference>
<accession>A0A2S7SXQ9</accession>
<sequence length="1041" mass="117209">MHYRKVNNLLGWVTGAIALFVYISTMEPTVSFWDCGEFLSCAYKLEVGHSPGAPLFMMMQRMFAIFSGGNALTGGDSTHAAYAINAMSAVASALTILFLFWTITHFAKKLLVKKGDEPDGTQLAIIMGAGLVGGLAYTFSDTFWFSAVEAEVYATSSFFTAITFWAVLKWEDVADEKHSDRWLVLIAYLLGLSVCVHLLNLLTIPAVAMVYYYRRYDVTVKGTILAFLAGCGILGFVQFGVIQYIPKIASKFDIMFTNGFGMSFDMGSLFFLAIVIGLLVFGIYYSKKKSMVSLHTAVLCIIFIIIGYSSYFVAIIRSRADVPIDMTNPDNPISFLDYVNREQFGQQPIFFGPYFNSQYDEIDTSGKLYSQSKANGKDHYDIVGAKRVPIYKGNQSHFFPRIWDQEGNHVNFYKSMLNLADGQDPTSSDNLKYFFGYQMNWMWWRFFMWNYAGRQNDIEGQLDPERGNWISGIGAVDKMRGLGDTEGMGEGYTRNGAHNKLYFLPFILGIMGLVYQFNRKRNDGMVVLMMFFFTGAAIGIFLNMNPLQPRERDYAFAGCTYTFAIWIGLGVLMVNDWFQKAMKGSVGAYASTGICLVAVPVLMANVEWDDHDRSHKTLAHDVAHNTLSACAPNAVLFTFGDNQTYPLWYIQEIEGFRKDIRIINTSLLGIDWYVDQLNYKTNQADAVPMIWKKADYTGERANYIMYYDNPKVGLSKTQYINLADVCTFMNSNDPNAKVGTRGGNELNYMPTKNFFVPTMSKEDLVKNGLATAADTANIITDMRFNYPKESAYKSDLAILNIIAAVAKEGWKRPLYFDAGLRTGDYGGTGDFLRLEGTVYRLMPYKFVDSIKKNSPILGTINTEKSYNLFMGYTFGGGERNDVYFDEPNRHEFVTYRMDASYIANALVAEGKKDQAVKLLDKVMAGITEHSYYYDYTAYFIAAAYYRAGELKKGQELTKKIVRNSQTILNWAASLEDNNKDAVTFDIRQQFQVMQSLASSAFYSGDTSYAKTIANSMQRIQPNFGAQLKQNAPVAPQAGEEE</sequence>
<comment type="caution">
    <text evidence="2">The sequence shown here is derived from an EMBL/GenBank/DDBJ whole genome shotgun (WGS) entry which is preliminary data.</text>
</comment>
<feature type="transmembrane region" description="Helical" evidence="1">
    <location>
        <begin position="266"/>
        <end position="286"/>
    </location>
</feature>
<dbReference type="PANTHER" id="PTHR16214:SF3">
    <property type="entry name" value="TRANSMEMBRANE PROTEIN 260"/>
    <property type="match status" value="1"/>
</dbReference>
<feature type="transmembrane region" description="Helical" evidence="1">
    <location>
        <begin position="524"/>
        <end position="542"/>
    </location>
</feature>
<feature type="transmembrane region" description="Helical" evidence="1">
    <location>
        <begin position="123"/>
        <end position="140"/>
    </location>
</feature>
<evidence type="ECO:0000256" key="1">
    <source>
        <dbReference type="SAM" id="Phobius"/>
    </source>
</evidence>
<dbReference type="OrthoDB" id="9807602at2"/>
<feature type="transmembrane region" description="Helical" evidence="1">
    <location>
        <begin position="182"/>
        <end position="212"/>
    </location>
</feature>
<dbReference type="EMBL" id="PPSL01000002">
    <property type="protein sequence ID" value="PQJ11365.1"/>
    <property type="molecule type" value="Genomic_DNA"/>
</dbReference>
<keyword evidence="1" id="KW-0472">Membrane</keyword>
<dbReference type="InterPro" id="IPR052724">
    <property type="entry name" value="GT117_domain-containing"/>
</dbReference>
<feature type="transmembrane region" description="Helical" evidence="1">
    <location>
        <begin position="586"/>
        <end position="606"/>
    </location>
</feature>